<feature type="transmembrane region" description="Helical" evidence="6">
    <location>
        <begin position="12"/>
        <end position="30"/>
    </location>
</feature>
<dbReference type="PANTHER" id="PTHR30371:SF0">
    <property type="entry name" value="SEC-INDEPENDENT PROTEIN TRANSLOCASE PROTEIN TATC, CHLOROPLASTIC-RELATED"/>
    <property type="match status" value="1"/>
</dbReference>
<dbReference type="PANTHER" id="PTHR30371">
    <property type="entry name" value="SEC-INDEPENDENT PROTEIN TRANSLOCASE PROTEIN TATC"/>
    <property type="match status" value="1"/>
</dbReference>
<evidence type="ECO:0000256" key="5">
    <source>
        <dbReference type="ARBA" id="ARBA00023136"/>
    </source>
</evidence>
<keyword evidence="7" id="KW-0496">Mitochondrion</keyword>
<dbReference type="GO" id="GO:0009977">
    <property type="term" value="F:proton motive force dependent protein transmembrane transporter activity"/>
    <property type="evidence" value="ECO:0007669"/>
    <property type="project" value="TreeGrafter"/>
</dbReference>
<protein>
    <submittedName>
        <fullName evidence="7">Sec-independent protein translocase component TatC</fullName>
    </submittedName>
</protein>
<feature type="transmembrane region" description="Helical" evidence="6">
    <location>
        <begin position="78"/>
        <end position="96"/>
    </location>
</feature>
<gene>
    <name evidence="7" type="primary">tatC</name>
</gene>
<evidence type="ECO:0000313" key="7">
    <source>
        <dbReference type="EMBL" id="QQJ94654.1"/>
    </source>
</evidence>
<dbReference type="GO" id="GO:0043953">
    <property type="term" value="P:protein transport by the Tat complex"/>
    <property type="evidence" value="ECO:0007669"/>
    <property type="project" value="TreeGrafter"/>
</dbReference>
<evidence type="ECO:0000256" key="3">
    <source>
        <dbReference type="ARBA" id="ARBA00022692"/>
    </source>
</evidence>
<dbReference type="Pfam" id="PF00902">
    <property type="entry name" value="TatC"/>
    <property type="match status" value="1"/>
</dbReference>
<feature type="transmembrane region" description="Helical" evidence="6">
    <location>
        <begin position="166"/>
        <end position="184"/>
    </location>
</feature>
<dbReference type="RefSeq" id="YP_010139046.1">
    <property type="nucleotide sequence ID" value="NC_056903.1"/>
</dbReference>
<feature type="transmembrane region" description="Helical" evidence="6">
    <location>
        <begin position="218"/>
        <end position="237"/>
    </location>
</feature>
<name>A0A7T6UZP4_LITUN</name>
<proteinExistence type="inferred from homology"/>
<dbReference type="InterPro" id="IPR002033">
    <property type="entry name" value="TatC"/>
</dbReference>
<keyword evidence="4 6" id="KW-1133">Transmembrane helix</keyword>
<accession>A0A7T6UZP4</accession>
<evidence type="ECO:0000256" key="6">
    <source>
        <dbReference type="SAM" id="Phobius"/>
    </source>
</evidence>
<keyword evidence="5 6" id="KW-0472">Membrane</keyword>
<evidence type="ECO:0000256" key="4">
    <source>
        <dbReference type="ARBA" id="ARBA00022989"/>
    </source>
</evidence>
<organism evidence="7">
    <name type="scientific">Lithodesmium undulatum</name>
    <name type="common">Marine centric diatom</name>
    <dbReference type="NCBI Taxonomy" id="59812"/>
    <lineage>
        <taxon>Eukaryota</taxon>
        <taxon>Sar</taxon>
        <taxon>Stramenopiles</taxon>
        <taxon>Ochrophyta</taxon>
        <taxon>Bacillariophyta</taxon>
        <taxon>Mediophyceae</taxon>
        <taxon>Lithodesmiophycidae</taxon>
        <taxon>Lithodesmiales</taxon>
        <taxon>Lithodesmiaceae</taxon>
        <taxon>Lithodesmium</taxon>
    </lineage>
</organism>
<comment type="subcellular location">
    <subcellularLocation>
        <location evidence="1">Membrane</location>
        <topology evidence="1">Multi-pass membrane protein</topology>
    </subcellularLocation>
</comment>
<evidence type="ECO:0000256" key="1">
    <source>
        <dbReference type="ARBA" id="ARBA00004141"/>
    </source>
</evidence>
<keyword evidence="3 6" id="KW-0812">Transmembrane</keyword>
<comment type="similarity">
    <text evidence="2">Belongs to the TatC family.</text>
</comment>
<geneLocation type="mitochondrion" evidence="7"/>
<dbReference type="GO" id="GO:0033281">
    <property type="term" value="C:TAT protein transport complex"/>
    <property type="evidence" value="ECO:0007669"/>
    <property type="project" value="TreeGrafter"/>
</dbReference>
<feature type="transmembrane region" description="Helical" evidence="6">
    <location>
        <begin position="196"/>
        <end position="212"/>
    </location>
</feature>
<dbReference type="GeneID" id="67132398"/>
<dbReference type="GO" id="GO:0065002">
    <property type="term" value="P:intracellular protein transmembrane transport"/>
    <property type="evidence" value="ECO:0007669"/>
    <property type="project" value="TreeGrafter"/>
</dbReference>
<dbReference type="AlphaFoldDB" id="A0A7T6UZP4"/>
<reference evidence="7" key="1">
    <citation type="journal article" date="2021" name="J. Appl. Phycol.">
        <title>Mitochondrial genome of the harmful algal bloom species Odontella regia (Mediophyceae, Bacillariophyta).</title>
        <authorList>
            <person name="Wang Y."/>
            <person name="Chen Y."/>
            <person name="Wang J."/>
            <person name="Liu F."/>
            <person name="Chen N."/>
        </authorList>
    </citation>
    <scope>NUCLEOTIDE SEQUENCE</scope>
</reference>
<feature type="transmembrane region" description="Helical" evidence="6">
    <location>
        <begin position="108"/>
        <end position="132"/>
    </location>
</feature>
<evidence type="ECO:0000256" key="2">
    <source>
        <dbReference type="ARBA" id="ARBA00008882"/>
    </source>
</evidence>
<dbReference type="EMBL" id="MW023083">
    <property type="protein sequence ID" value="QQJ94654.1"/>
    <property type="molecule type" value="Genomic_DNA"/>
</dbReference>
<sequence length="257" mass="31145">MILNFLIELKNRLILIIGMWSLLIITSYLNKETLLFLFTKPYLSFFSKNSLYFISTNLTELFISYLNISYFIANQVAIIYFCYHLIIFLIPGFYYREFILIKKYFLKLLILYIFFILIFNKIFIPFICKFFLKLQNILNGKLVTLYFEAKINEYLNFYVLFYKHCFLSYLSFLFLIFLNTQFSFNKTKLIIKNTRRYFYIIFIGCSTILSPPEITFQILLNLSFIFIYEFVIITNLLRKFFNLKRKPVKTNQNTNSK</sequence>